<dbReference type="PANTHER" id="PTHR34471">
    <property type="entry name" value="ARGININE REPRESSOR"/>
    <property type="match status" value="1"/>
</dbReference>
<dbReference type="HOGENOM" id="CLU_097103_0_0_12"/>
<comment type="subcellular location">
    <subcellularLocation>
        <location evidence="1 9">Cytoplasm</location>
    </subcellularLocation>
</comment>
<dbReference type="AlphaFoldDB" id="E0RQG1"/>
<gene>
    <name evidence="9" type="primary">argR</name>
    <name evidence="12" type="ordered locus">STHERM_c20020</name>
</gene>
<keyword evidence="5 9" id="KW-0963">Cytoplasm</keyword>
<dbReference type="GO" id="GO:0006526">
    <property type="term" value="P:L-arginine biosynthetic process"/>
    <property type="evidence" value="ECO:0007669"/>
    <property type="project" value="UniProtKB-UniPathway"/>
</dbReference>
<dbReference type="InterPro" id="IPR020899">
    <property type="entry name" value="Arg_repress_C"/>
</dbReference>
<feature type="domain" description="Arginine repressor DNA-binding" evidence="10">
    <location>
        <begin position="4"/>
        <end position="70"/>
    </location>
</feature>
<dbReference type="InterPro" id="IPR036251">
    <property type="entry name" value="Arg_repress_C_sf"/>
</dbReference>
<dbReference type="GO" id="GO:0003700">
    <property type="term" value="F:DNA-binding transcription factor activity"/>
    <property type="evidence" value="ECO:0007669"/>
    <property type="project" value="UniProtKB-UniRule"/>
</dbReference>
<dbReference type="HAMAP" id="MF_00173">
    <property type="entry name" value="Arg_repressor"/>
    <property type="match status" value="1"/>
</dbReference>
<keyword evidence="9" id="KW-0055">Arginine biosynthesis</keyword>
<dbReference type="UniPathway" id="UPA00068"/>
<name>E0RQG1_WINT6</name>
<accession>E0RQG1</accession>
<protein>
    <recommendedName>
        <fullName evidence="4 9">Arginine repressor</fullName>
    </recommendedName>
</protein>
<reference key="1">
    <citation type="submission" date="2009-08" db="EMBL/GenBank/DDBJ databases">
        <title>The genome sequence of Spirochaeta thermophila DSM6192.</title>
        <authorList>
            <person name="Angelov A."/>
            <person name="Mientus M."/>
            <person name="Wittenberg S."/>
            <person name="Lehmann R."/>
            <person name="Liesegang H."/>
            <person name="Daniel R."/>
            <person name="Liebl W."/>
        </authorList>
    </citation>
    <scope>NUCLEOTIDE SEQUENCE</scope>
    <source>
        <strain>DSM 6192</strain>
    </source>
</reference>
<evidence type="ECO:0000256" key="6">
    <source>
        <dbReference type="ARBA" id="ARBA00023015"/>
    </source>
</evidence>
<dbReference type="PRINTS" id="PR01467">
    <property type="entry name" value="ARGREPRESSOR"/>
</dbReference>
<comment type="similarity">
    <text evidence="3 9">Belongs to the ArgR family.</text>
</comment>
<dbReference type="EMBL" id="CP001698">
    <property type="protein sequence ID" value="ADN02937.1"/>
    <property type="molecule type" value="Genomic_DNA"/>
</dbReference>
<evidence type="ECO:0000256" key="8">
    <source>
        <dbReference type="ARBA" id="ARBA00023163"/>
    </source>
</evidence>
<evidence type="ECO:0000256" key="1">
    <source>
        <dbReference type="ARBA" id="ARBA00004496"/>
    </source>
</evidence>
<keyword evidence="8 9" id="KW-0804">Transcription</keyword>
<keyword evidence="9" id="KW-0028">Amino-acid biosynthesis</keyword>
<dbReference type="GO" id="GO:0005737">
    <property type="term" value="C:cytoplasm"/>
    <property type="evidence" value="ECO:0007669"/>
    <property type="project" value="UniProtKB-SubCell"/>
</dbReference>
<keyword evidence="9" id="KW-0678">Repressor</keyword>
<evidence type="ECO:0000256" key="9">
    <source>
        <dbReference type="HAMAP-Rule" id="MF_00173"/>
    </source>
</evidence>
<dbReference type="GO" id="GO:0051259">
    <property type="term" value="P:protein complex oligomerization"/>
    <property type="evidence" value="ECO:0007669"/>
    <property type="project" value="InterPro"/>
</dbReference>
<dbReference type="SUPFAM" id="SSF46785">
    <property type="entry name" value="Winged helix' DNA-binding domain"/>
    <property type="match status" value="1"/>
</dbReference>
<dbReference type="InterPro" id="IPR036388">
    <property type="entry name" value="WH-like_DNA-bd_sf"/>
</dbReference>
<dbReference type="InterPro" id="IPR020900">
    <property type="entry name" value="Arg_repress_DNA-bd"/>
</dbReference>
<evidence type="ECO:0000313" key="12">
    <source>
        <dbReference type="EMBL" id="ADN02937.1"/>
    </source>
</evidence>
<organism evidence="12 13">
    <name type="scientific">Winmispira thermophila (strain ATCC 49972 / DSM 6192 / RI 19.B1)</name>
    <name type="common">Spirochaeta thermophila</name>
    <dbReference type="NCBI Taxonomy" id="665571"/>
    <lineage>
        <taxon>Bacteria</taxon>
        <taxon>Pseudomonadati</taxon>
        <taxon>Spirochaetota</taxon>
        <taxon>Spirochaetia</taxon>
        <taxon>Winmispirales</taxon>
        <taxon>Winmispiraceae</taxon>
        <taxon>Winmispira</taxon>
    </lineage>
</organism>
<sequence length="158" mass="17631">MKGREERLKLIRQIIRSSRVRSQEELLERLAAYGHRITQATLSRDLKLLKVGKVAEGENGYYYILPGENEAEGEVGNNFVQDFIRGFRSLEFSGNLVVIRTLPGHANSVAFALDTFQIPTLLGTVAGDDTIIAVLKEGTSRNTFLESLSRYIPSFRGA</sequence>
<keyword evidence="7 9" id="KW-0238">DNA-binding</keyword>
<dbReference type="GO" id="GO:0034618">
    <property type="term" value="F:arginine binding"/>
    <property type="evidence" value="ECO:0007669"/>
    <property type="project" value="InterPro"/>
</dbReference>
<evidence type="ECO:0000259" key="10">
    <source>
        <dbReference type="Pfam" id="PF01316"/>
    </source>
</evidence>
<feature type="domain" description="Arginine repressor C-terminal" evidence="11">
    <location>
        <begin position="87"/>
        <end position="148"/>
    </location>
</feature>
<evidence type="ECO:0000313" key="13">
    <source>
        <dbReference type="Proteomes" id="UP000001296"/>
    </source>
</evidence>
<dbReference type="GO" id="GO:0003677">
    <property type="term" value="F:DNA binding"/>
    <property type="evidence" value="ECO:0007669"/>
    <property type="project" value="UniProtKB-KW"/>
</dbReference>
<reference evidence="12 13" key="2">
    <citation type="journal article" date="2010" name="J. Bacteriol.">
        <title>Genome sequence of the polysaccharide-degrading, thermophilic anaerobe Spirochaeta thermophila DSM 6192.</title>
        <authorList>
            <person name="Angelov A."/>
            <person name="Liebl S."/>
            <person name="Ballschmiter M."/>
            <person name="Bomeke M."/>
            <person name="Lehmann R."/>
            <person name="Liesegang H."/>
            <person name="Daniel R."/>
            <person name="Liebl W."/>
        </authorList>
    </citation>
    <scope>NUCLEOTIDE SEQUENCE [LARGE SCALE GENOMIC DNA]</scope>
    <source>
        <strain evidence="13">ATCC 49972 / DSM 6192 / RI 19.B1</strain>
    </source>
</reference>
<dbReference type="Pfam" id="PF01316">
    <property type="entry name" value="Arg_repressor"/>
    <property type="match status" value="1"/>
</dbReference>
<keyword evidence="6 9" id="KW-0805">Transcription regulation</keyword>
<evidence type="ECO:0000256" key="4">
    <source>
        <dbReference type="ARBA" id="ARBA00021148"/>
    </source>
</evidence>
<evidence type="ECO:0000256" key="3">
    <source>
        <dbReference type="ARBA" id="ARBA00008316"/>
    </source>
</evidence>
<comment type="pathway">
    <text evidence="2 9">Amino-acid biosynthesis; L-arginine biosynthesis [regulation].</text>
</comment>
<dbReference type="RefSeq" id="WP_013314776.1">
    <property type="nucleotide sequence ID" value="NC_014484.1"/>
</dbReference>
<dbReference type="Pfam" id="PF02863">
    <property type="entry name" value="Arg_repressor_C"/>
    <property type="match status" value="1"/>
</dbReference>
<dbReference type="PaxDb" id="665571-STHERM_c20020"/>
<dbReference type="GO" id="GO:1900079">
    <property type="term" value="P:regulation of arginine biosynthetic process"/>
    <property type="evidence" value="ECO:0007669"/>
    <property type="project" value="UniProtKB-UniRule"/>
</dbReference>
<dbReference type="InterPro" id="IPR036390">
    <property type="entry name" value="WH_DNA-bd_sf"/>
</dbReference>
<dbReference type="Gene3D" id="1.10.10.10">
    <property type="entry name" value="Winged helix-like DNA-binding domain superfamily/Winged helix DNA-binding domain"/>
    <property type="match status" value="1"/>
</dbReference>
<dbReference type="InterPro" id="IPR001669">
    <property type="entry name" value="Arg_repress"/>
</dbReference>
<evidence type="ECO:0000256" key="2">
    <source>
        <dbReference type="ARBA" id="ARBA00005040"/>
    </source>
</evidence>
<comment type="function">
    <text evidence="9">Regulates arginine biosynthesis genes.</text>
</comment>
<evidence type="ECO:0000256" key="5">
    <source>
        <dbReference type="ARBA" id="ARBA00022490"/>
    </source>
</evidence>
<evidence type="ECO:0000256" key="7">
    <source>
        <dbReference type="ARBA" id="ARBA00023125"/>
    </source>
</evidence>
<evidence type="ECO:0000259" key="11">
    <source>
        <dbReference type="Pfam" id="PF02863"/>
    </source>
</evidence>
<dbReference type="Proteomes" id="UP000001296">
    <property type="component" value="Chromosome"/>
</dbReference>
<dbReference type="KEGG" id="sta:STHERM_c20020"/>
<proteinExistence type="inferred from homology"/>
<dbReference type="eggNOG" id="COG1438">
    <property type="taxonomic scope" value="Bacteria"/>
</dbReference>
<dbReference type="PANTHER" id="PTHR34471:SF1">
    <property type="entry name" value="ARGININE REPRESSOR"/>
    <property type="match status" value="1"/>
</dbReference>
<dbReference type="Gene3D" id="3.30.1360.40">
    <property type="match status" value="1"/>
</dbReference>
<dbReference type="SUPFAM" id="SSF55252">
    <property type="entry name" value="C-terminal domain of arginine repressor"/>
    <property type="match status" value="1"/>
</dbReference>